<dbReference type="InterPro" id="IPR050857">
    <property type="entry name" value="D-2-hydroxyacid_DH"/>
</dbReference>
<evidence type="ECO:0000256" key="2">
    <source>
        <dbReference type="ARBA" id="ARBA00023002"/>
    </source>
</evidence>
<keyword evidence="3" id="KW-0520">NAD</keyword>
<dbReference type="InterPro" id="IPR006140">
    <property type="entry name" value="D-isomer_DH_NAD-bd"/>
</dbReference>
<evidence type="ECO:0000313" key="5">
    <source>
        <dbReference type="EMBL" id="EKC77119.1"/>
    </source>
</evidence>
<accession>K1UAT0</accession>
<dbReference type="GO" id="GO:0051287">
    <property type="term" value="F:NAD binding"/>
    <property type="evidence" value="ECO:0007669"/>
    <property type="project" value="InterPro"/>
</dbReference>
<proteinExistence type="inferred from homology"/>
<feature type="non-terminal residue" evidence="5">
    <location>
        <position position="1"/>
    </location>
</feature>
<name>K1UAT0_9ZZZZ</name>
<comment type="similarity">
    <text evidence="1">Belongs to the D-isomer specific 2-hydroxyacid dehydrogenase family.</text>
</comment>
<dbReference type="Gene3D" id="3.40.50.720">
    <property type="entry name" value="NAD(P)-binding Rossmann-like Domain"/>
    <property type="match status" value="2"/>
</dbReference>
<dbReference type="PANTHER" id="PTHR42789">
    <property type="entry name" value="D-ISOMER SPECIFIC 2-HYDROXYACID DEHYDROGENASE FAMILY PROTEIN (AFU_ORTHOLOGUE AFUA_6G10090)"/>
    <property type="match status" value="1"/>
</dbReference>
<sequence length="172" mass="18825">LVGTGNIAHRVADILRAAFDVRVLCWNPRRTAAECAAWGYEQVATLPELFHRSDFVNVSITLCDATRDLINAPVFAAANPDLLLVNTSRGGIVNEHDLYIALTTGQIRAAASDVFVHEPPACDDPLIHLDNFIATFHIGGSTYESLERVSNRAVDYVFEYTGVPEQKEVIGS</sequence>
<evidence type="ECO:0000256" key="3">
    <source>
        <dbReference type="ARBA" id="ARBA00023027"/>
    </source>
</evidence>
<dbReference type="InterPro" id="IPR036291">
    <property type="entry name" value="NAD(P)-bd_dom_sf"/>
</dbReference>
<keyword evidence="2" id="KW-0560">Oxidoreductase</keyword>
<dbReference type="PANTHER" id="PTHR42789:SF1">
    <property type="entry name" value="D-ISOMER SPECIFIC 2-HYDROXYACID DEHYDROGENASE FAMILY PROTEIN (AFU_ORTHOLOGUE AFUA_6G10090)"/>
    <property type="match status" value="1"/>
</dbReference>
<dbReference type="AlphaFoldDB" id="K1UAT0"/>
<comment type="caution">
    <text evidence="5">The sequence shown here is derived from an EMBL/GenBank/DDBJ whole genome shotgun (WGS) entry which is preliminary data.</text>
</comment>
<evidence type="ECO:0000259" key="4">
    <source>
        <dbReference type="Pfam" id="PF02826"/>
    </source>
</evidence>
<feature type="domain" description="D-isomer specific 2-hydroxyacid dehydrogenase NAD-binding" evidence="4">
    <location>
        <begin position="1"/>
        <end position="139"/>
    </location>
</feature>
<organism evidence="5">
    <name type="scientific">human gut metagenome</name>
    <dbReference type="NCBI Taxonomy" id="408170"/>
    <lineage>
        <taxon>unclassified sequences</taxon>
        <taxon>metagenomes</taxon>
        <taxon>organismal metagenomes</taxon>
    </lineage>
</organism>
<reference evidence="5" key="1">
    <citation type="journal article" date="2013" name="Environ. Microbiol.">
        <title>Microbiota from the distal guts of lean and obese adolescents exhibit partial functional redundancy besides clear differences in community structure.</title>
        <authorList>
            <person name="Ferrer M."/>
            <person name="Ruiz A."/>
            <person name="Lanza F."/>
            <person name="Haange S.B."/>
            <person name="Oberbach A."/>
            <person name="Till H."/>
            <person name="Bargiela R."/>
            <person name="Campoy C."/>
            <person name="Segura M.T."/>
            <person name="Richter M."/>
            <person name="von Bergen M."/>
            <person name="Seifert J."/>
            <person name="Suarez A."/>
        </authorList>
    </citation>
    <scope>NUCLEOTIDE SEQUENCE</scope>
</reference>
<dbReference type="SUPFAM" id="SSF51735">
    <property type="entry name" value="NAD(P)-binding Rossmann-fold domains"/>
    <property type="match status" value="1"/>
</dbReference>
<protein>
    <submittedName>
        <fullName evidence="5">D-3-phosphoglycerate dehydrogenase</fullName>
    </submittedName>
</protein>
<dbReference type="Pfam" id="PF02826">
    <property type="entry name" value="2-Hacid_dh_C"/>
    <property type="match status" value="1"/>
</dbReference>
<evidence type="ECO:0000256" key="1">
    <source>
        <dbReference type="ARBA" id="ARBA00005854"/>
    </source>
</evidence>
<dbReference type="PROSITE" id="PS00671">
    <property type="entry name" value="D_2_HYDROXYACID_DH_3"/>
    <property type="match status" value="1"/>
</dbReference>
<dbReference type="EMBL" id="AJWZ01000353">
    <property type="protein sequence ID" value="EKC77119.1"/>
    <property type="molecule type" value="Genomic_DNA"/>
</dbReference>
<dbReference type="InterPro" id="IPR029753">
    <property type="entry name" value="D-isomer_DH_CS"/>
</dbReference>
<gene>
    <name evidence="5" type="ORF">OBE_00517</name>
</gene>
<dbReference type="GO" id="GO:0016491">
    <property type="term" value="F:oxidoreductase activity"/>
    <property type="evidence" value="ECO:0007669"/>
    <property type="project" value="UniProtKB-KW"/>
</dbReference>